<organism evidence="1 2">
    <name type="scientific">Pristionchus pacificus</name>
    <name type="common">Parasitic nematode worm</name>
    <dbReference type="NCBI Taxonomy" id="54126"/>
    <lineage>
        <taxon>Eukaryota</taxon>
        <taxon>Metazoa</taxon>
        <taxon>Ecdysozoa</taxon>
        <taxon>Nematoda</taxon>
        <taxon>Chromadorea</taxon>
        <taxon>Rhabditida</taxon>
        <taxon>Rhabditina</taxon>
        <taxon>Diplogasteromorpha</taxon>
        <taxon>Diplogasteroidea</taxon>
        <taxon>Neodiplogasteridae</taxon>
        <taxon>Pristionchus</taxon>
    </lineage>
</organism>
<dbReference type="FunFam" id="1.20.1050.10:FF:000044">
    <property type="entry name" value="Glutathione S-transferase"/>
    <property type="match status" value="3"/>
</dbReference>
<accession>A0A2A6B6X0</accession>
<gene>
    <name evidence="1" type="primary">WBGene00099367</name>
</gene>
<dbReference type="AlphaFoldDB" id="A0A2A6B6X0"/>
<evidence type="ECO:0000313" key="2">
    <source>
        <dbReference type="Proteomes" id="UP000005239"/>
    </source>
</evidence>
<dbReference type="InterPro" id="IPR050213">
    <property type="entry name" value="GST_superfamily"/>
</dbReference>
<reference evidence="1" key="2">
    <citation type="submission" date="2022-06" db="UniProtKB">
        <authorList>
            <consortium name="EnsemblMetazoa"/>
        </authorList>
    </citation>
    <scope>IDENTIFICATION</scope>
    <source>
        <strain evidence="1">PS312</strain>
    </source>
</reference>
<dbReference type="EnsemblMetazoa" id="PPA09813.1">
    <property type="protein sequence ID" value="PPA09813.1"/>
    <property type="gene ID" value="WBGene00099367"/>
</dbReference>
<dbReference type="PANTHER" id="PTHR11571:SF256">
    <property type="entry name" value="GST C-TERMINAL DOMAIN-CONTAINING PROTEIN-RELATED"/>
    <property type="match status" value="1"/>
</dbReference>
<dbReference type="SFLD" id="SFLDG00363">
    <property type="entry name" value="AMPS_(cytGST):_Alpha-__Mu-__Pi"/>
    <property type="match status" value="3"/>
</dbReference>
<sequence length="892" mass="101583">MRILLFFTTALVLFCSRFITVEGRAYDKPSRPTTSLRPYSEGALLYRTEQLDPALMRRSPPEEVLSRYVKQTRPDIQLMPINHSLAGRNFSSGDLRYRERRLDPDLMNRSSPADVLNGYVEQNTLNSTMPTYKLTYFNVRALGEVIRQTFKLAEVEFEDVRVALESWPGEYKDKTPFGQMPVLEVDGKPIPQSFAIVRYVASQHGLAGKTPFEAAWVDAIADQWKDFQSEFRNYWYILMGYRQGDAEKAKTEHGETARDKFYPLIVKQLKDNGSGFLVGASATWVDLLLADQTAAIQKELPGFLEKYPEVIAHSDKVRAIPQIAKWIAERPESRERERLATFSFALANFACLLSISMPVYKLHYFDIRGLGELPRQTLTLAGVEFEDVRVPFEKWPEFKEKTPFGQMPLLEVDGKFIPQSFAITRFIASQHGLAGKTPFEAAWVDAIADQWKDFHADFKKYWYPVLGFGEGDLEALKAEHGIPARDKFFPLLEKQLKDNGSGFLVGDSPTWVDLLIAEVVQLVTSIEKGFLDAFPEVFKHEQKTMPTYKLYYFKMRGLGELARQTLTLAGVPFEDVRVHETWMEFKGKCPFGQMPVLEVDGKMIPQQFAIARYVATQHGLAGKTSFEAAWVDAIADQWKDFHSEFKKWFYPVIGFGGGDLEALKAEHGIPSRDKFFPLIEKQLKDNGSGFLVGASVTWVDLLIAEVTQGINANVNGFLDAFPEVLKHEKKVHAIPQIAKWIESRPETIVQFQLITPINHPSHPAMPAYKLYYYFPIRGLGELVRQTLALAEVEFEDVRFENWKDFKGQTPFGQMPVLFVDDKPIPQSFAIEALKTDHGVPARDKFFPLIEKQLKETDSGFLVGSSVTWADLLIAEQVPQIKKWIESRPETKA</sequence>
<keyword evidence="2" id="KW-1185">Reference proteome</keyword>
<dbReference type="InterPro" id="IPR004046">
    <property type="entry name" value="GST_C"/>
</dbReference>
<evidence type="ECO:0000313" key="1">
    <source>
        <dbReference type="EnsemblMetazoa" id="PPA09813.1"/>
    </source>
</evidence>
<reference evidence="2" key="1">
    <citation type="journal article" date="2008" name="Nat. Genet.">
        <title>The Pristionchus pacificus genome provides a unique perspective on nematode lifestyle and parasitism.</title>
        <authorList>
            <person name="Dieterich C."/>
            <person name="Clifton S.W."/>
            <person name="Schuster L.N."/>
            <person name="Chinwalla A."/>
            <person name="Delehaunty K."/>
            <person name="Dinkelacker I."/>
            <person name="Fulton L."/>
            <person name="Fulton R."/>
            <person name="Godfrey J."/>
            <person name="Minx P."/>
            <person name="Mitreva M."/>
            <person name="Roeseler W."/>
            <person name="Tian H."/>
            <person name="Witte H."/>
            <person name="Yang S.P."/>
            <person name="Wilson R.K."/>
            <person name="Sommer R.J."/>
        </authorList>
    </citation>
    <scope>NUCLEOTIDE SEQUENCE [LARGE SCALE GENOMIC DNA]</scope>
    <source>
        <strain evidence="2">PS312</strain>
    </source>
</reference>
<dbReference type="CDD" id="cd03039">
    <property type="entry name" value="GST_N_Sigma_like"/>
    <property type="match status" value="4"/>
</dbReference>
<dbReference type="SUPFAM" id="SSF47616">
    <property type="entry name" value="GST C-terminal domain-like"/>
    <property type="match status" value="4"/>
</dbReference>
<dbReference type="PANTHER" id="PTHR11571">
    <property type="entry name" value="GLUTATHIONE S-TRANSFERASE"/>
    <property type="match status" value="1"/>
</dbReference>
<dbReference type="GO" id="GO:0006749">
    <property type="term" value="P:glutathione metabolic process"/>
    <property type="evidence" value="ECO:0000318"/>
    <property type="project" value="GO_Central"/>
</dbReference>
<accession>A0A8R1YA47</accession>
<protein>
    <submittedName>
        <fullName evidence="1">Glutathione S-transferase</fullName>
    </submittedName>
</protein>
<dbReference type="CDD" id="cd03192">
    <property type="entry name" value="GST_C_Sigma_like"/>
    <property type="match status" value="4"/>
</dbReference>
<dbReference type="Proteomes" id="UP000005239">
    <property type="component" value="Unassembled WGS sequence"/>
</dbReference>
<dbReference type="PROSITE" id="PS50404">
    <property type="entry name" value="GST_NTER"/>
    <property type="match status" value="4"/>
</dbReference>
<dbReference type="InterPro" id="IPR004045">
    <property type="entry name" value="Glutathione_S-Trfase_N"/>
</dbReference>
<dbReference type="Pfam" id="PF02798">
    <property type="entry name" value="GST_N"/>
    <property type="match status" value="4"/>
</dbReference>
<dbReference type="SUPFAM" id="SSF52833">
    <property type="entry name" value="Thioredoxin-like"/>
    <property type="match status" value="4"/>
</dbReference>
<dbReference type="Pfam" id="PF14497">
    <property type="entry name" value="GST_C_3"/>
    <property type="match status" value="4"/>
</dbReference>
<dbReference type="InterPro" id="IPR040079">
    <property type="entry name" value="Glutathione_S-Trfase"/>
</dbReference>
<dbReference type="Gene3D" id="1.20.1050.10">
    <property type="match status" value="4"/>
</dbReference>
<dbReference type="InterPro" id="IPR036249">
    <property type="entry name" value="Thioredoxin-like_sf"/>
</dbReference>
<dbReference type="InterPro" id="IPR036282">
    <property type="entry name" value="Glutathione-S-Trfase_C_sf"/>
</dbReference>
<dbReference type="Gene3D" id="1.20.1050.130">
    <property type="match status" value="1"/>
</dbReference>
<dbReference type="Gene3D" id="3.40.30.10">
    <property type="entry name" value="Glutaredoxin"/>
    <property type="match status" value="3"/>
</dbReference>
<dbReference type="PROSITE" id="PS50405">
    <property type="entry name" value="GST_CTER"/>
    <property type="match status" value="3"/>
</dbReference>
<dbReference type="InterPro" id="IPR010987">
    <property type="entry name" value="Glutathione-S-Trfase_C-like"/>
</dbReference>
<dbReference type="FunFam" id="3.40.30.10:FF:000189">
    <property type="entry name" value="Glutathione S-Transferase"/>
    <property type="match status" value="3"/>
</dbReference>
<dbReference type="GO" id="GO:0004364">
    <property type="term" value="F:glutathione transferase activity"/>
    <property type="evidence" value="ECO:0000318"/>
    <property type="project" value="GO_Central"/>
</dbReference>
<dbReference type="SFLD" id="SFLDS00019">
    <property type="entry name" value="Glutathione_Transferase_(cytos"/>
    <property type="match status" value="3"/>
</dbReference>
<dbReference type="SFLD" id="SFLDG01205">
    <property type="entry name" value="AMPS.1"/>
    <property type="match status" value="3"/>
</dbReference>
<dbReference type="OrthoDB" id="414243at2759"/>
<proteinExistence type="predicted"/>
<name>A0A2A6B6X0_PRIPA</name>